<evidence type="ECO:0000313" key="2">
    <source>
        <dbReference type="EMBL" id="TXC89583.1"/>
    </source>
</evidence>
<reference evidence="2 3" key="1">
    <citation type="journal article" date="2005" name="Int. J. Syst. Evol. Microbiol.">
        <title>Bacillus litoralis sp. nov., isolated from a tidal flat of the Yellow Sea in Korea.</title>
        <authorList>
            <person name="Yoon J.H."/>
            <person name="Oh T.K."/>
        </authorList>
    </citation>
    <scope>NUCLEOTIDE SEQUENCE [LARGE SCALE GENOMIC DNA]</scope>
    <source>
        <strain evidence="2 3">SW-211</strain>
    </source>
</reference>
<dbReference type="AlphaFoldDB" id="A0A5C6VVY9"/>
<dbReference type="RefSeq" id="WP_146949848.1">
    <property type="nucleotide sequence ID" value="NZ_VOQF01000009.1"/>
</dbReference>
<name>A0A5C6VVY9_9BACI</name>
<dbReference type="Pfam" id="PF13443">
    <property type="entry name" value="HTH_26"/>
    <property type="match status" value="1"/>
</dbReference>
<dbReference type="PANTHER" id="PTHR37301">
    <property type="entry name" value="DNA-BINDING PROTEIN-RELATED"/>
    <property type="match status" value="1"/>
</dbReference>
<dbReference type="SUPFAM" id="SSF47413">
    <property type="entry name" value="lambda repressor-like DNA-binding domains"/>
    <property type="match status" value="1"/>
</dbReference>
<proteinExistence type="predicted"/>
<gene>
    <name evidence="2" type="ORF">FS935_17040</name>
</gene>
<feature type="domain" description="HTH cro/C1-type" evidence="1">
    <location>
        <begin position="8"/>
        <end position="67"/>
    </location>
</feature>
<dbReference type="EMBL" id="VOQF01000009">
    <property type="protein sequence ID" value="TXC89583.1"/>
    <property type="molecule type" value="Genomic_DNA"/>
</dbReference>
<keyword evidence="3" id="KW-1185">Reference proteome</keyword>
<dbReference type="InterPro" id="IPR001387">
    <property type="entry name" value="Cro/C1-type_HTH"/>
</dbReference>
<dbReference type="GO" id="GO:0003677">
    <property type="term" value="F:DNA binding"/>
    <property type="evidence" value="ECO:0007669"/>
    <property type="project" value="InterPro"/>
</dbReference>
<comment type="caution">
    <text evidence="2">The sequence shown here is derived from an EMBL/GenBank/DDBJ whole genome shotgun (WGS) entry which is preliminary data.</text>
</comment>
<evidence type="ECO:0000259" key="1">
    <source>
        <dbReference type="Pfam" id="PF13443"/>
    </source>
</evidence>
<organism evidence="2 3">
    <name type="scientific">Metabacillus litoralis</name>
    <dbReference type="NCBI Taxonomy" id="152268"/>
    <lineage>
        <taxon>Bacteria</taxon>
        <taxon>Bacillati</taxon>
        <taxon>Bacillota</taxon>
        <taxon>Bacilli</taxon>
        <taxon>Bacillales</taxon>
        <taxon>Bacillaceae</taxon>
        <taxon>Metabacillus</taxon>
    </lineage>
</organism>
<dbReference type="OrthoDB" id="9805309at2"/>
<protein>
    <submittedName>
        <fullName evidence="2">Helix-turn-helix transcriptional regulator</fullName>
    </submittedName>
</protein>
<evidence type="ECO:0000313" key="3">
    <source>
        <dbReference type="Proteomes" id="UP000321363"/>
    </source>
</evidence>
<dbReference type="Gene3D" id="1.10.260.40">
    <property type="entry name" value="lambda repressor-like DNA-binding domains"/>
    <property type="match status" value="1"/>
</dbReference>
<accession>A0A5C6VVY9</accession>
<dbReference type="InterPro" id="IPR010982">
    <property type="entry name" value="Lambda_DNA-bd_dom_sf"/>
</dbReference>
<dbReference type="PANTHER" id="PTHR37301:SF1">
    <property type="entry name" value="DNA-BINDING PROTEIN"/>
    <property type="match status" value="1"/>
</dbReference>
<dbReference type="Proteomes" id="UP000321363">
    <property type="component" value="Unassembled WGS sequence"/>
</dbReference>
<sequence>MGVSYKPLWCLLIEKDMKKMDLKEKANITGNIIARMGKNGYIDMKSIEKICLALECSPNDVFEIIKEIKKDI</sequence>